<keyword evidence="12" id="KW-1185">Reference proteome</keyword>
<dbReference type="PANTHER" id="PTHR30255:SF2">
    <property type="entry name" value="SINGLE-STRANDED-DNA-SPECIFIC EXONUCLEASE RECJ"/>
    <property type="match status" value="1"/>
</dbReference>
<feature type="domain" description="DDH" evidence="7">
    <location>
        <begin position="59"/>
        <end position="204"/>
    </location>
</feature>
<evidence type="ECO:0000313" key="11">
    <source>
        <dbReference type="EMBL" id="TGA99633.1"/>
    </source>
</evidence>
<evidence type="ECO:0000259" key="9">
    <source>
        <dbReference type="Pfam" id="PF10141"/>
    </source>
</evidence>
<accession>A0A4Z0GQV6</accession>
<dbReference type="InterPro" id="IPR018779">
    <property type="entry name" value="RecJ_C"/>
</dbReference>
<keyword evidence="4" id="KW-0378">Hydrolase</keyword>
<dbReference type="InterPro" id="IPR004610">
    <property type="entry name" value="RecJ"/>
</dbReference>
<evidence type="ECO:0000259" key="10">
    <source>
        <dbReference type="Pfam" id="PF17768"/>
    </source>
</evidence>
<evidence type="ECO:0000256" key="3">
    <source>
        <dbReference type="ARBA" id="ARBA00022722"/>
    </source>
</evidence>
<evidence type="ECO:0000313" key="12">
    <source>
        <dbReference type="Proteomes" id="UP000298347"/>
    </source>
</evidence>
<comment type="caution">
    <text evidence="11">The sequence shown here is derived from an EMBL/GenBank/DDBJ whole genome shotgun (WGS) entry which is preliminary data.</text>
</comment>
<dbReference type="GO" id="GO:0006310">
    <property type="term" value="P:DNA recombination"/>
    <property type="evidence" value="ECO:0007669"/>
    <property type="project" value="InterPro"/>
</dbReference>
<dbReference type="Pfam" id="PF17768">
    <property type="entry name" value="RecJ_OB"/>
    <property type="match status" value="1"/>
</dbReference>
<evidence type="ECO:0000256" key="4">
    <source>
        <dbReference type="ARBA" id="ARBA00022801"/>
    </source>
</evidence>
<gene>
    <name evidence="11" type="primary">recJ</name>
    <name evidence="11" type="ORF">E4665_04080</name>
</gene>
<dbReference type="Pfam" id="PF10141">
    <property type="entry name" value="ssDNA-exonuc_C"/>
    <property type="match status" value="1"/>
</dbReference>
<evidence type="ECO:0000256" key="5">
    <source>
        <dbReference type="ARBA" id="ARBA00022839"/>
    </source>
</evidence>
<dbReference type="PANTHER" id="PTHR30255">
    <property type="entry name" value="SINGLE-STRANDED-DNA-SPECIFIC EXONUCLEASE RECJ"/>
    <property type="match status" value="1"/>
</dbReference>
<reference evidence="11 12" key="1">
    <citation type="journal article" date="2015" name="Int. J. Syst. Evol. Microbiol.">
        <title>Sporolactobacillus shoreae sp. nov. and Sporolactobacillus spathodeae sp. nov., two spore-forming lactic acid bacteria isolated from tree barks in Thailand.</title>
        <authorList>
            <person name="Thamacharoensuk T."/>
            <person name="Kitahara M."/>
            <person name="Ohkuma M."/>
            <person name="Thongchul N."/>
            <person name="Tanasupawat S."/>
        </authorList>
    </citation>
    <scope>NUCLEOTIDE SEQUENCE [LARGE SCALE GENOMIC DNA]</scope>
    <source>
        <strain evidence="11 12">BK92</strain>
    </source>
</reference>
<evidence type="ECO:0000259" key="8">
    <source>
        <dbReference type="Pfam" id="PF02272"/>
    </source>
</evidence>
<evidence type="ECO:0000256" key="6">
    <source>
        <dbReference type="SAM" id="Coils"/>
    </source>
</evidence>
<organism evidence="11 12">
    <name type="scientific">Sporolactobacillus shoreae</name>
    <dbReference type="NCBI Taxonomy" id="1465501"/>
    <lineage>
        <taxon>Bacteria</taxon>
        <taxon>Bacillati</taxon>
        <taxon>Bacillota</taxon>
        <taxon>Bacilli</taxon>
        <taxon>Bacillales</taxon>
        <taxon>Sporolactobacillaceae</taxon>
        <taxon>Sporolactobacillus</taxon>
    </lineage>
</organism>
<keyword evidence="5 11" id="KW-0269">Exonuclease</keyword>
<dbReference type="InterPro" id="IPR003156">
    <property type="entry name" value="DHHA1_dom"/>
</dbReference>
<keyword evidence="6" id="KW-0175">Coiled coil</keyword>
<dbReference type="GO" id="GO:0008409">
    <property type="term" value="F:5'-3' exonuclease activity"/>
    <property type="evidence" value="ECO:0007669"/>
    <property type="project" value="InterPro"/>
</dbReference>
<sequence>MKISEMTAKLLVLRGIEDPGDADLFLHPGKVSFHKPMSMLGMKKVSDRVKQAVSDNQPIRIFGDYDADGVTSTALLFRALKKIGADVSYYIPNRFKDGYGPNAAAVEKAQEDGIGLIVTVDSGIAAFEAAEKAKSLGIDYIITDHHEPPESLPDAYAILNPKQRGCDYPFKGLSGAGVALKLVQNLCDEDQFDEDWLALAAIGTIADLVPLRNENRLIAYSGLEKISVGSLPGIDALKAKAGHPGPVDSEVVGFQMAPRLNAAGRLTDAVPAIRLLLSDDAAESADLADQLESLNQKRKKMVDQVSEEADAIAAEYIRRGDRALVLAGNGWHQGVIGIAASRIVEKYYRPVILLSIDEEKGVAKGSGRSINGFNLYQGLTESAGHLIQFGGHQMAAGLSLRADSIDAFRDDFVQNAARVITDEMMIHGLSVDGECQPDQVTAEQVDQLAMLAPFGTDNPRPVFQMRQVRLAKINSIGRDKAHLKVSFIGTDGELDGIGFRLGKAADRISINDPISVIGECQINEWNGFRKPQFLIEDVRVDGPQVFDWRAERELREKLNGLPTESSSVLAFHSETARRYAADDTAVLYHSGMTFGKPALILLDLPDRKEQLSELIRSNPLVNRFYVVFAHDSDHYFSAFPTRKHFIWYYALIKREHSFKLDQMAGEIARFKGWSQRTVFFMTKVFFELGFVKIEDGVLTVNPVPSKAPLTDSDTYRKEKNQLELEDFFCYSSISTLKSWFIEMKKSREQAIEPEGKINGL</sequence>
<dbReference type="InterPro" id="IPR051673">
    <property type="entry name" value="SSDNA_exonuclease_RecJ"/>
</dbReference>
<feature type="coiled-coil region" evidence="6">
    <location>
        <begin position="284"/>
        <end position="311"/>
    </location>
</feature>
<feature type="domain" description="DHHA1" evidence="8">
    <location>
        <begin position="322"/>
        <end position="413"/>
    </location>
</feature>
<dbReference type="OrthoDB" id="9809852at2"/>
<dbReference type="Gene3D" id="3.90.1640.30">
    <property type="match status" value="1"/>
</dbReference>
<protein>
    <recommendedName>
        <fullName evidence="2">Single-stranded-DNA-specific exonuclease RecJ</fullName>
    </recommendedName>
</protein>
<dbReference type="Proteomes" id="UP000298347">
    <property type="component" value="Unassembled WGS sequence"/>
</dbReference>
<proteinExistence type="inferred from homology"/>
<dbReference type="GO" id="GO:0003676">
    <property type="term" value="F:nucleic acid binding"/>
    <property type="evidence" value="ECO:0007669"/>
    <property type="project" value="InterPro"/>
</dbReference>
<feature type="domain" description="Single-stranded-DNA-specific exonuclease RecJ C-terminal" evidence="9">
    <location>
        <begin position="544"/>
        <end position="740"/>
    </location>
</feature>
<dbReference type="GO" id="GO:0006281">
    <property type="term" value="P:DNA repair"/>
    <property type="evidence" value="ECO:0007669"/>
    <property type="project" value="InterPro"/>
</dbReference>
<dbReference type="NCBIfam" id="TIGR00644">
    <property type="entry name" value="recJ"/>
    <property type="match status" value="1"/>
</dbReference>
<keyword evidence="3" id="KW-0540">Nuclease</keyword>
<evidence type="ECO:0000259" key="7">
    <source>
        <dbReference type="Pfam" id="PF01368"/>
    </source>
</evidence>
<dbReference type="EMBL" id="SRJD01000003">
    <property type="protein sequence ID" value="TGA99633.1"/>
    <property type="molecule type" value="Genomic_DNA"/>
</dbReference>
<dbReference type="InterPro" id="IPR041122">
    <property type="entry name" value="RecJ_OB"/>
</dbReference>
<evidence type="ECO:0000256" key="2">
    <source>
        <dbReference type="ARBA" id="ARBA00019841"/>
    </source>
</evidence>
<dbReference type="Gene3D" id="3.10.310.30">
    <property type="match status" value="1"/>
</dbReference>
<dbReference type="InterPro" id="IPR038763">
    <property type="entry name" value="DHH_sf"/>
</dbReference>
<dbReference type="Pfam" id="PF01368">
    <property type="entry name" value="DHH"/>
    <property type="match status" value="1"/>
</dbReference>
<dbReference type="Pfam" id="PF02272">
    <property type="entry name" value="DHHA1"/>
    <property type="match status" value="1"/>
</dbReference>
<dbReference type="InterPro" id="IPR001667">
    <property type="entry name" value="DDH_dom"/>
</dbReference>
<dbReference type="SUPFAM" id="SSF64182">
    <property type="entry name" value="DHH phosphoesterases"/>
    <property type="match status" value="1"/>
</dbReference>
<dbReference type="AlphaFoldDB" id="A0A4Z0GQV6"/>
<comment type="similarity">
    <text evidence="1">Belongs to the RecJ family.</text>
</comment>
<name>A0A4Z0GQV6_9BACL</name>
<evidence type="ECO:0000256" key="1">
    <source>
        <dbReference type="ARBA" id="ARBA00005915"/>
    </source>
</evidence>
<feature type="domain" description="RecJ OB" evidence="10">
    <location>
        <begin position="431"/>
        <end position="537"/>
    </location>
</feature>